<dbReference type="RefSeq" id="WP_054777838.1">
    <property type="nucleotide sequence ID" value="NZ_BBBX01000020.1"/>
</dbReference>
<dbReference type="OrthoDB" id="2305821at2"/>
<dbReference type="InterPro" id="IPR025127">
    <property type="entry name" value="DUF4054"/>
</dbReference>
<dbReference type="Pfam" id="PF13262">
    <property type="entry name" value="DUF4054"/>
    <property type="match status" value="1"/>
</dbReference>
<proteinExistence type="predicted"/>
<gene>
    <name evidence="1" type="ORF">IV56_GL002086</name>
</gene>
<dbReference type="Proteomes" id="UP000050969">
    <property type="component" value="Unassembled WGS sequence"/>
</dbReference>
<reference evidence="1 2" key="1">
    <citation type="journal article" date="2015" name="Genome Announc.">
        <title>Expanding the biotechnology potential of lactobacilli through comparative genomics of 213 strains and associated genera.</title>
        <authorList>
            <person name="Sun Z."/>
            <person name="Harris H.M."/>
            <person name="McCann A."/>
            <person name="Guo C."/>
            <person name="Argimon S."/>
            <person name="Zhang W."/>
            <person name="Yang X."/>
            <person name="Jeffery I.B."/>
            <person name="Cooney J.C."/>
            <person name="Kagawa T.F."/>
            <person name="Liu W."/>
            <person name="Song Y."/>
            <person name="Salvetti E."/>
            <person name="Wrobel A."/>
            <person name="Rasinkangas P."/>
            <person name="Parkhill J."/>
            <person name="Rea M.C."/>
            <person name="O'Sullivan O."/>
            <person name="Ritari J."/>
            <person name="Douillard F.P."/>
            <person name="Paul Ross R."/>
            <person name="Yang R."/>
            <person name="Briner A.E."/>
            <person name="Felis G.E."/>
            <person name="de Vos W.M."/>
            <person name="Barrangou R."/>
            <person name="Klaenhammer T.R."/>
            <person name="Caufield P.W."/>
            <person name="Cui Y."/>
            <person name="Zhang H."/>
            <person name="O'Toole P.W."/>
        </authorList>
    </citation>
    <scope>NUCLEOTIDE SEQUENCE [LARGE SCALE GENOMIC DNA]</scope>
    <source>
        <strain evidence="1 2">DSM 24301</strain>
    </source>
</reference>
<dbReference type="PATRIC" id="fig|1293598.4.peg.2177"/>
<sequence>MDTFDGVVTRLKLIAPQITGIDDATLKIFATDAYAQAGKDGFSGDDIVRAASYLAAHYAFIAFNRNEHVKKEQAAVLSREYFDAGGKDAYIDEYLRMKAGLDDLAGKNVAMFY</sequence>
<name>A0A0R2MQJ5_9LACO</name>
<protein>
    <submittedName>
        <fullName evidence="1">Uncharacterized protein</fullName>
    </submittedName>
</protein>
<dbReference type="STRING" id="1293598.IV56_GL002086"/>
<dbReference type="AlphaFoldDB" id="A0A0R2MQJ5"/>
<accession>A0A0R2MQJ5</accession>
<comment type="caution">
    <text evidence="1">The sequence shown here is derived from an EMBL/GenBank/DDBJ whole genome shotgun (WGS) entry which is preliminary data.</text>
</comment>
<keyword evidence="2" id="KW-1185">Reference proteome</keyword>
<dbReference type="EMBL" id="JQCE01000058">
    <property type="protein sequence ID" value="KRO15896.1"/>
    <property type="molecule type" value="Genomic_DNA"/>
</dbReference>
<organism evidence="1 2">
    <name type="scientific">Lacticaseibacillus saniviri JCM 17471 = DSM 24301</name>
    <dbReference type="NCBI Taxonomy" id="1293598"/>
    <lineage>
        <taxon>Bacteria</taxon>
        <taxon>Bacillati</taxon>
        <taxon>Bacillota</taxon>
        <taxon>Bacilli</taxon>
        <taxon>Lactobacillales</taxon>
        <taxon>Lactobacillaceae</taxon>
        <taxon>Lacticaseibacillus</taxon>
    </lineage>
</organism>
<evidence type="ECO:0000313" key="2">
    <source>
        <dbReference type="Proteomes" id="UP000050969"/>
    </source>
</evidence>
<evidence type="ECO:0000313" key="1">
    <source>
        <dbReference type="EMBL" id="KRO15896.1"/>
    </source>
</evidence>